<evidence type="ECO:0000256" key="5">
    <source>
        <dbReference type="ARBA" id="ARBA00022801"/>
    </source>
</evidence>
<organism evidence="8 9">
    <name type="scientific">Pleurotus ostreatus</name>
    <name type="common">Oyster mushroom</name>
    <name type="synonym">White-rot fungus</name>
    <dbReference type="NCBI Taxonomy" id="5322"/>
    <lineage>
        <taxon>Eukaryota</taxon>
        <taxon>Fungi</taxon>
        <taxon>Dikarya</taxon>
        <taxon>Basidiomycota</taxon>
        <taxon>Agaricomycotina</taxon>
        <taxon>Agaricomycetes</taxon>
        <taxon>Agaricomycetidae</taxon>
        <taxon>Agaricales</taxon>
        <taxon>Pleurotineae</taxon>
        <taxon>Pleurotaceae</taxon>
        <taxon>Pleurotus</taxon>
    </lineage>
</organism>
<dbReference type="RefSeq" id="XP_036630325.1">
    <property type="nucleotide sequence ID" value="XM_036776705.1"/>
</dbReference>
<feature type="region of interest" description="Disordered" evidence="7">
    <location>
        <begin position="1"/>
        <end position="102"/>
    </location>
</feature>
<dbReference type="Gene3D" id="3.20.20.150">
    <property type="entry name" value="Divalent-metal-dependent TIM barrel enzymes"/>
    <property type="match status" value="1"/>
</dbReference>
<dbReference type="GO" id="GO:0043504">
    <property type="term" value="P:mitochondrial DNA repair"/>
    <property type="evidence" value="ECO:0007669"/>
    <property type="project" value="TreeGrafter"/>
</dbReference>
<dbReference type="PANTHER" id="PTHR31290">
    <property type="entry name" value="UV-DAMAGE ENDONUCLEASE"/>
    <property type="match status" value="1"/>
</dbReference>
<evidence type="ECO:0000256" key="7">
    <source>
        <dbReference type="SAM" id="MobiDB-lite"/>
    </source>
</evidence>
<dbReference type="GeneID" id="59376988"/>
<dbReference type="OrthoDB" id="541883at2759"/>
<keyword evidence="9" id="KW-1185">Reference proteome</keyword>
<keyword evidence="5" id="KW-0378">Hydrolase</keyword>
<evidence type="ECO:0000256" key="6">
    <source>
        <dbReference type="ARBA" id="ARBA00023204"/>
    </source>
</evidence>
<feature type="compositionally biased region" description="Basic residues" evidence="7">
    <location>
        <begin position="58"/>
        <end position="76"/>
    </location>
</feature>
<dbReference type="PANTHER" id="PTHR31290:SF5">
    <property type="entry name" value="UV-DAMAGE ENDONUCLEASE"/>
    <property type="match status" value="1"/>
</dbReference>
<feature type="compositionally biased region" description="Low complexity" evidence="7">
    <location>
        <begin position="14"/>
        <end position="28"/>
    </location>
</feature>
<dbReference type="Pfam" id="PF03851">
    <property type="entry name" value="UvdE"/>
    <property type="match status" value="1"/>
</dbReference>
<comment type="caution">
    <text evidence="8">The sequence shown here is derived from an EMBL/GenBank/DDBJ whole genome shotgun (WGS) entry which is preliminary data.</text>
</comment>
<feature type="region of interest" description="Disordered" evidence="7">
    <location>
        <begin position="514"/>
        <end position="535"/>
    </location>
</feature>
<keyword evidence="6" id="KW-0234">DNA repair</keyword>
<dbReference type="GO" id="GO:0005634">
    <property type="term" value="C:nucleus"/>
    <property type="evidence" value="ECO:0007669"/>
    <property type="project" value="TreeGrafter"/>
</dbReference>
<proteinExistence type="predicted"/>
<sequence>MDTSVVRRRSTRLASIQSTTSAAIVTSSAEHEEVIYPGADESDSSLSPMDEDSDKIVAPKKVKRKPKSQGKKRKGSQLKPDDAVEDGGEEVTASSRKKRRAKPEPVYVIPDVEKRTTTFQGRLGYACLNTILRNKKPATEAVFCSRTCRLDTIKEKGIDFVKDLGVKNVEDLLTIIEWNEANNIRFMRISSDMFPFASHSVHGYSLNYCAPLLARVGELASKYNHRLTTHPGQYTQLGSPKKEVIAAAVRELKYHCEMLDLMGIDKDGVMIVHVPSQGGGVYGDKEAALERIKDTVANVLPQNVRDRLVLENDEICYSASDLLPICESLLIPLVFDYHHDALNPSLPRTEIISRANEIFRKRGIKPKQHLSEAREGAETLMEKRKHSARCKLLPEDLPDDMDLMIEAKDKEQAVLQLYRTYDLHPVIHASLRPASDDSKQVAEAKEGRKLKRRGKKVVDDDEDGGVLEGLDMGGGSPPEDNIGDGVLAANEPEEVTTQVIQDVGAASFDQELAARRNPVRRSSSKVAKQVKAREA</sequence>
<keyword evidence="3" id="KW-0227">DNA damage</keyword>
<keyword evidence="1" id="KW-0540">Nuclease</keyword>
<evidence type="ECO:0000313" key="8">
    <source>
        <dbReference type="EMBL" id="KAF7427953.1"/>
    </source>
</evidence>
<dbReference type="InterPro" id="IPR004601">
    <property type="entry name" value="UvdE"/>
</dbReference>
<dbReference type="Proteomes" id="UP000623687">
    <property type="component" value="Unassembled WGS sequence"/>
</dbReference>
<feature type="compositionally biased region" description="Basic and acidic residues" evidence="7">
    <location>
        <begin position="434"/>
        <end position="447"/>
    </location>
</feature>
<reference evidence="8" key="1">
    <citation type="submission" date="2019-07" db="EMBL/GenBank/DDBJ databases">
        <authorList>
            <person name="Palmer J.M."/>
        </authorList>
    </citation>
    <scope>NUCLEOTIDE SEQUENCE</scope>
    <source>
        <strain evidence="8">PC9</strain>
    </source>
</reference>
<evidence type="ECO:0000313" key="9">
    <source>
        <dbReference type="Proteomes" id="UP000623687"/>
    </source>
</evidence>
<evidence type="ECO:0008006" key="10">
    <source>
        <dbReference type="Google" id="ProtNLM"/>
    </source>
</evidence>
<dbReference type="GO" id="GO:0009411">
    <property type="term" value="P:response to UV"/>
    <property type="evidence" value="ECO:0007669"/>
    <property type="project" value="InterPro"/>
</dbReference>
<dbReference type="SUPFAM" id="SSF51658">
    <property type="entry name" value="Xylose isomerase-like"/>
    <property type="match status" value="1"/>
</dbReference>
<evidence type="ECO:0000256" key="2">
    <source>
        <dbReference type="ARBA" id="ARBA00022759"/>
    </source>
</evidence>
<evidence type="ECO:0000256" key="3">
    <source>
        <dbReference type="ARBA" id="ARBA00022763"/>
    </source>
</evidence>
<dbReference type="NCBIfam" id="TIGR00629">
    <property type="entry name" value="uvde"/>
    <property type="match status" value="1"/>
</dbReference>
<dbReference type="GO" id="GO:0005739">
    <property type="term" value="C:mitochondrion"/>
    <property type="evidence" value="ECO:0007669"/>
    <property type="project" value="TreeGrafter"/>
</dbReference>
<name>A0A8H7DU02_PLEOS</name>
<keyword evidence="2" id="KW-0255">Endonuclease</keyword>
<dbReference type="InterPro" id="IPR036237">
    <property type="entry name" value="Xyl_isomerase-like_sf"/>
</dbReference>
<dbReference type="AlphaFoldDB" id="A0A8H7DU02"/>
<dbReference type="GO" id="GO:0004519">
    <property type="term" value="F:endonuclease activity"/>
    <property type="evidence" value="ECO:0007669"/>
    <property type="project" value="UniProtKB-KW"/>
</dbReference>
<protein>
    <recommendedName>
        <fullName evidence="10">UV-endonuclease UvdE</fullName>
    </recommendedName>
</protein>
<evidence type="ECO:0000256" key="1">
    <source>
        <dbReference type="ARBA" id="ARBA00022722"/>
    </source>
</evidence>
<dbReference type="VEuPathDB" id="FungiDB:PC9H_007170"/>
<accession>A0A8H7DU02</accession>
<dbReference type="GO" id="GO:0006289">
    <property type="term" value="P:nucleotide-excision repair"/>
    <property type="evidence" value="ECO:0007669"/>
    <property type="project" value="InterPro"/>
</dbReference>
<dbReference type="GO" id="GO:0016787">
    <property type="term" value="F:hydrolase activity"/>
    <property type="evidence" value="ECO:0007669"/>
    <property type="project" value="UniProtKB-KW"/>
</dbReference>
<dbReference type="EMBL" id="JACETU010000005">
    <property type="protein sequence ID" value="KAF7427953.1"/>
    <property type="molecule type" value="Genomic_DNA"/>
</dbReference>
<keyword evidence="4" id="KW-0228">DNA excision</keyword>
<evidence type="ECO:0000256" key="4">
    <source>
        <dbReference type="ARBA" id="ARBA00022769"/>
    </source>
</evidence>
<feature type="compositionally biased region" description="Basic residues" evidence="7">
    <location>
        <begin position="1"/>
        <end position="11"/>
    </location>
</feature>
<feature type="region of interest" description="Disordered" evidence="7">
    <location>
        <begin position="432"/>
        <end position="492"/>
    </location>
</feature>
<gene>
    <name evidence="8" type="ORF">PC9H_007170</name>
</gene>